<proteinExistence type="predicted"/>
<protein>
    <recommendedName>
        <fullName evidence="5">HAD family hydrolase</fullName>
    </recommendedName>
</protein>
<keyword evidence="1" id="KW-0378">Hydrolase</keyword>
<dbReference type="Gene3D" id="1.10.150.520">
    <property type="match status" value="1"/>
</dbReference>
<dbReference type="InterPro" id="IPR036412">
    <property type="entry name" value="HAD-like_sf"/>
</dbReference>
<evidence type="ECO:0008006" key="5">
    <source>
        <dbReference type="Google" id="ProtNLM"/>
    </source>
</evidence>
<sequence>MSLRALIFDLDDTLIDTHGQLVYQAHWQACLAMHAAGLQISPAELMQTRQNLLLQHPRAEINALLAAHYQCQSQAVIQAGFETYFNPHLTELDLFPGTRALLENWAQNYALFLVTSGYEKTQKRKVELLKIAPFFQGIHFVDIKDKNGKYKAFYELQTSLGGENHEFAVIGDRINNEIVAGNQLGMTTVWIRHGECAHILPQNKLEEPDFTLNHVRELPEILAQPLSKQSH</sequence>
<evidence type="ECO:0000313" key="4">
    <source>
        <dbReference type="Proteomes" id="UP000231019"/>
    </source>
</evidence>
<dbReference type="SUPFAM" id="SSF56784">
    <property type="entry name" value="HAD-like"/>
    <property type="match status" value="1"/>
</dbReference>
<dbReference type="PANTHER" id="PTHR46470">
    <property type="entry name" value="N-ACYLNEURAMINATE-9-PHOSPHATASE"/>
    <property type="match status" value="1"/>
</dbReference>
<dbReference type="Pfam" id="PF13419">
    <property type="entry name" value="HAD_2"/>
    <property type="match status" value="1"/>
</dbReference>
<evidence type="ECO:0000313" key="3">
    <source>
        <dbReference type="EMBL" id="PIW16538.1"/>
    </source>
</evidence>
<dbReference type="InterPro" id="IPR041492">
    <property type="entry name" value="HAD_2"/>
</dbReference>
<dbReference type="EMBL" id="PFFQ01000037">
    <property type="protein sequence ID" value="PIW16538.1"/>
    <property type="molecule type" value="Genomic_DNA"/>
</dbReference>
<keyword evidence="2" id="KW-0460">Magnesium</keyword>
<accession>A0A2M7G3S2</accession>
<evidence type="ECO:0000256" key="1">
    <source>
        <dbReference type="ARBA" id="ARBA00022801"/>
    </source>
</evidence>
<dbReference type="SFLD" id="SFLDG01129">
    <property type="entry name" value="C1.5:_HAD__Beta-PGM__Phosphata"/>
    <property type="match status" value="1"/>
</dbReference>
<name>A0A2M7G3S2_9BACT</name>
<dbReference type="InterPro" id="IPR023214">
    <property type="entry name" value="HAD_sf"/>
</dbReference>
<evidence type="ECO:0000256" key="2">
    <source>
        <dbReference type="ARBA" id="ARBA00022842"/>
    </source>
</evidence>
<dbReference type="Gene3D" id="3.40.50.1000">
    <property type="entry name" value="HAD superfamily/HAD-like"/>
    <property type="match status" value="1"/>
</dbReference>
<dbReference type="Proteomes" id="UP000231019">
    <property type="component" value="Unassembled WGS sequence"/>
</dbReference>
<dbReference type="SFLD" id="SFLDS00003">
    <property type="entry name" value="Haloacid_Dehalogenase"/>
    <property type="match status" value="1"/>
</dbReference>
<dbReference type="GO" id="GO:0016787">
    <property type="term" value="F:hydrolase activity"/>
    <property type="evidence" value="ECO:0007669"/>
    <property type="project" value="UniProtKB-KW"/>
</dbReference>
<dbReference type="InterPro" id="IPR051400">
    <property type="entry name" value="HAD-like_hydrolase"/>
</dbReference>
<dbReference type="AlphaFoldDB" id="A0A2M7G3S2"/>
<gene>
    <name evidence="3" type="ORF">COW36_12285</name>
</gene>
<organism evidence="3 4">
    <name type="scientific">bacterium (Candidatus Blackallbacteria) CG17_big_fil_post_rev_8_21_14_2_50_48_46</name>
    <dbReference type="NCBI Taxonomy" id="2014261"/>
    <lineage>
        <taxon>Bacteria</taxon>
        <taxon>Candidatus Blackallbacteria</taxon>
    </lineage>
</organism>
<reference evidence="3 4" key="1">
    <citation type="submission" date="2017-09" db="EMBL/GenBank/DDBJ databases">
        <title>Depth-based differentiation of microbial function through sediment-hosted aquifers and enrichment of novel symbionts in the deep terrestrial subsurface.</title>
        <authorList>
            <person name="Probst A.J."/>
            <person name="Ladd B."/>
            <person name="Jarett J.K."/>
            <person name="Geller-Mcgrath D.E."/>
            <person name="Sieber C.M."/>
            <person name="Emerson J.B."/>
            <person name="Anantharaman K."/>
            <person name="Thomas B.C."/>
            <person name="Malmstrom R."/>
            <person name="Stieglmeier M."/>
            <person name="Klingl A."/>
            <person name="Woyke T."/>
            <person name="Ryan C.M."/>
            <person name="Banfield J.F."/>
        </authorList>
    </citation>
    <scope>NUCLEOTIDE SEQUENCE [LARGE SCALE GENOMIC DNA]</scope>
    <source>
        <strain evidence="3">CG17_big_fil_post_rev_8_21_14_2_50_48_46</strain>
    </source>
</reference>
<comment type="caution">
    <text evidence="3">The sequence shown here is derived from an EMBL/GenBank/DDBJ whole genome shotgun (WGS) entry which is preliminary data.</text>
</comment>